<dbReference type="EMBL" id="SUYD01000008">
    <property type="protein sequence ID" value="MBE6266273.1"/>
    <property type="molecule type" value="Genomic_DNA"/>
</dbReference>
<dbReference type="InterPro" id="IPR029035">
    <property type="entry name" value="DHS-like_NAD/FAD-binding_dom"/>
</dbReference>
<proteinExistence type="predicted"/>
<comment type="caution">
    <text evidence="2">The sequence shown here is derived from an EMBL/GenBank/DDBJ whole genome shotgun (WGS) entry which is preliminary data.</text>
</comment>
<evidence type="ECO:0000313" key="2">
    <source>
        <dbReference type="EMBL" id="MBE6266273.1"/>
    </source>
</evidence>
<evidence type="ECO:0000313" key="3">
    <source>
        <dbReference type="Proteomes" id="UP000763088"/>
    </source>
</evidence>
<dbReference type="Gene3D" id="3.40.50.1220">
    <property type="entry name" value="TPP-binding domain"/>
    <property type="match status" value="1"/>
</dbReference>
<protein>
    <submittedName>
        <fullName evidence="2">Sir2 silent information regulator family NAD-dependent deacetylase</fullName>
    </submittedName>
</protein>
<dbReference type="AlphaFoldDB" id="A0A928BT86"/>
<reference evidence="2" key="1">
    <citation type="submission" date="2019-04" db="EMBL/GenBank/DDBJ databases">
        <title>Evolution of Biomass-Degrading Anaerobic Consortia Revealed by Metagenomics.</title>
        <authorList>
            <person name="Peng X."/>
        </authorList>
    </citation>
    <scope>NUCLEOTIDE SEQUENCE</scope>
    <source>
        <strain evidence="2">SIG141</strain>
    </source>
</reference>
<organism evidence="2 3">
    <name type="scientific">Xylanibacter ruminicola</name>
    <name type="common">Prevotella ruminicola</name>
    <dbReference type="NCBI Taxonomy" id="839"/>
    <lineage>
        <taxon>Bacteria</taxon>
        <taxon>Pseudomonadati</taxon>
        <taxon>Bacteroidota</taxon>
        <taxon>Bacteroidia</taxon>
        <taxon>Bacteroidales</taxon>
        <taxon>Prevotellaceae</taxon>
        <taxon>Xylanibacter</taxon>
    </lineage>
</organism>
<dbReference type="Proteomes" id="UP000763088">
    <property type="component" value="Unassembled WGS sequence"/>
</dbReference>
<name>A0A928BT86_XYLRU</name>
<feature type="region of interest" description="Disordered" evidence="1">
    <location>
        <begin position="274"/>
        <end position="293"/>
    </location>
</feature>
<gene>
    <name evidence="2" type="ORF">E7102_07380</name>
</gene>
<feature type="compositionally biased region" description="Polar residues" evidence="1">
    <location>
        <begin position="274"/>
        <end position="284"/>
    </location>
</feature>
<sequence length="293" mass="33782">MSSFSERAQWLKEQIANADYILIGAGSGLSAAAGLDYAGENFRREFREWIDRYGIADLYSSSFFPFETEEERWAMWAKHIWFSRYRTGALPLYKKLLKMVDGKDYFVITTNVDGQFEMAGFDTHRIFATQGDYCYFQPASGAPKELYHNREWVERALPAIKDCRIPTELIPHTPDGQPVSMNLRCDDTFVEDAHWHEQAQRYSDFVRTASDKRLLLLEFGVGFNTPVIIRFPFEQMAARFPDTTLVRFNRDYPQLSTQGISRYVAFSEGVEQIFQQSAPTSTPDSRGGDETEE</sequence>
<dbReference type="SUPFAM" id="SSF52467">
    <property type="entry name" value="DHS-like NAD/FAD-binding domain"/>
    <property type="match status" value="1"/>
</dbReference>
<accession>A0A928BT86</accession>
<evidence type="ECO:0000256" key="1">
    <source>
        <dbReference type="SAM" id="MobiDB-lite"/>
    </source>
</evidence>